<dbReference type="InterPro" id="IPR006642">
    <property type="entry name" value="Rad18_UBZ4"/>
</dbReference>
<dbReference type="UniPathway" id="UPA00143"/>
<dbReference type="PROSITE" id="PS50800">
    <property type="entry name" value="SAP"/>
    <property type="match status" value="1"/>
</dbReference>
<evidence type="ECO:0000259" key="21">
    <source>
        <dbReference type="PROSITE" id="PS50089"/>
    </source>
</evidence>
<dbReference type="SUPFAM" id="SSF57850">
    <property type="entry name" value="RING/U-box"/>
    <property type="match status" value="1"/>
</dbReference>
<keyword evidence="13" id="KW-0238">DNA-binding</keyword>
<dbReference type="PROSITE" id="PS50089">
    <property type="entry name" value="ZF_RING_2"/>
    <property type="match status" value="1"/>
</dbReference>
<evidence type="ECO:0000256" key="4">
    <source>
        <dbReference type="ARBA" id="ARBA00009506"/>
    </source>
</evidence>
<organism evidence="23 24">
    <name type="scientific">Cristinia sonorae</name>
    <dbReference type="NCBI Taxonomy" id="1940300"/>
    <lineage>
        <taxon>Eukaryota</taxon>
        <taxon>Fungi</taxon>
        <taxon>Dikarya</taxon>
        <taxon>Basidiomycota</taxon>
        <taxon>Agaricomycotina</taxon>
        <taxon>Agaricomycetes</taxon>
        <taxon>Agaricomycetidae</taxon>
        <taxon>Agaricales</taxon>
        <taxon>Pleurotineae</taxon>
        <taxon>Stephanosporaceae</taxon>
        <taxon>Cristinia</taxon>
    </lineage>
</organism>
<evidence type="ECO:0000256" key="15">
    <source>
        <dbReference type="ARBA" id="ARBA00023242"/>
    </source>
</evidence>
<feature type="region of interest" description="Disordered" evidence="20">
    <location>
        <begin position="378"/>
        <end position="423"/>
    </location>
</feature>
<evidence type="ECO:0000256" key="3">
    <source>
        <dbReference type="ARBA" id="ARBA00004906"/>
    </source>
</evidence>
<comment type="catalytic activity">
    <reaction evidence="1">
        <text>S-ubiquitinyl-[E2 ubiquitin-conjugating enzyme]-L-cysteine + [acceptor protein]-L-lysine = [E2 ubiquitin-conjugating enzyme]-L-cysteine + N(6)-ubiquitinyl-[acceptor protein]-L-lysine.</text>
        <dbReference type="EC" id="2.3.2.27"/>
    </reaction>
</comment>
<evidence type="ECO:0000256" key="20">
    <source>
        <dbReference type="SAM" id="MobiDB-lite"/>
    </source>
</evidence>
<dbReference type="GO" id="GO:0097505">
    <property type="term" value="C:Rad6-Rad18 complex"/>
    <property type="evidence" value="ECO:0007669"/>
    <property type="project" value="TreeGrafter"/>
</dbReference>
<evidence type="ECO:0000256" key="2">
    <source>
        <dbReference type="ARBA" id="ARBA00004123"/>
    </source>
</evidence>
<evidence type="ECO:0000256" key="13">
    <source>
        <dbReference type="ARBA" id="ARBA00023125"/>
    </source>
</evidence>
<evidence type="ECO:0000256" key="18">
    <source>
        <dbReference type="ARBA" id="ARBA00082369"/>
    </source>
</evidence>
<dbReference type="PANTHER" id="PTHR14134:SF2">
    <property type="entry name" value="E3 UBIQUITIN-PROTEIN LIGASE RAD18"/>
    <property type="match status" value="1"/>
</dbReference>
<keyword evidence="9" id="KW-0227">DNA damage</keyword>
<accession>A0A8K0XS17</accession>
<dbReference type="GO" id="GO:0006513">
    <property type="term" value="P:protein monoubiquitination"/>
    <property type="evidence" value="ECO:0007669"/>
    <property type="project" value="InterPro"/>
</dbReference>
<reference evidence="23" key="1">
    <citation type="journal article" date="2021" name="New Phytol.">
        <title>Evolutionary innovations through gain and loss of genes in the ectomycorrhizal Boletales.</title>
        <authorList>
            <person name="Wu G."/>
            <person name="Miyauchi S."/>
            <person name="Morin E."/>
            <person name="Kuo A."/>
            <person name="Drula E."/>
            <person name="Varga T."/>
            <person name="Kohler A."/>
            <person name="Feng B."/>
            <person name="Cao Y."/>
            <person name="Lipzen A."/>
            <person name="Daum C."/>
            <person name="Hundley H."/>
            <person name="Pangilinan J."/>
            <person name="Johnson J."/>
            <person name="Barry K."/>
            <person name="LaButti K."/>
            <person name="Ng V."/>
            <person name="Ahrendt S."/>
            <person name="Min B."/>
            <person name="Choi I.G."/>
            <person name="Park H."/>
            <person name="Plett J.M."/>
            <person name="Magnuson J."/>
            <person name="Spatafora J.W."/>
            <person name="Nagy L.G."/>
            <person name="Henrissat B."/>
            <person name="Grigoriev I.V."/>
            <person name="Yang Z.L."/>
            <person name="Xu J."/>
            <person name="Martin F.M."/>
        </authorList>
    </citation>
    <scope>NUCLEOTIDE SEQUENCE</scope>
    <source>
        <strain evidence="23">KKN 215</strain>
    </source>
</reference>
<keyword evidence="11" id="KW-0833">Ubl conjugation pathway</keyword>
<name>A0A8K0XS17_9AGAR</name>
<dbReference type="SMART" id="SM00734">
    <property type="entry name" value="ZnF_Rad18"/>
    <property type="match status" value="1"/>
</dbReference>
<feature type="compositionally biased region" description="Low complexity" evidence="20">
    <location>
        <begin position="394"/>
        <end position="411"/>
    </location>
</feature>
<comment type="pathway">
    <text evidence="3">Protein modification; protein ubiquitination.</text>
</comment>
<proteinExistence type="inferred from homology"/>
<evidence type="ECO:0000256" key="14">
    <source>
        <dbReference type="ARBA" id="ARBA00023204"/>
    </source>
</evidence>
<keyword evidence="7" id="KW-0808">Transferase</keyword>
<dbReference type="SMART" id="SM00184">
    <property type="entry name" value="RING"/>
    <property type="match status" value="1"/>
</dbReference>
<keyword evidence="8" id="KW-0479">Metal-binding</keyword>
<evidence type="ECO:0000256" key="6">
    <source>
        <dbReference type="ARBA" id="ARBA00015551"/>
    </source>
</evidence>
<dbReference type="GO" id="GO:0006281">
    <property type="term" value="P:DNA repair"/>
    <property type="evidence" value="ECO:0007669"/>
    <property type="project" value="UniProtKB-KW"/>
</dbReference>
<dbReference type="GO" id="GO:0061630">
    <property type="term" value="F:ubiquitin protein ligase activity"/>
    <property type="evidence" value="ECO:0007669"/>
    <property type="project" value="UniProtKB-EC"/>
</dbReference>
<dbReference type="InterPro" id="IPR004580">
    <property type="entry name" value="Rad18_fungi"/>
</dbReference>
<evidence type="ECO:0000256" key="17">
    <source>
        <dbReference type="ARBA" id="ARBA00074353"/>
    </source>
</evidence>
<protein>
    <recommendedName>
        <fullName evidence="6">Postreplication repair E3 ubiquitin-protein ligase RAD18</fullName>
        <ecNumber evidence="5">2.3.2.27</ecNumber>
    </recommendedName>
    <alternativeName>
        <fullName evidence="17">Postreplication repair E3 ubiquitin-protein ligase rad18</fullName>
    </alternativeName>
    <alternativeName>
        <fullName evidence="16 18">RING-type E3 ubiquitin transferase RAD18</fullName>
    </alternativeName>
</protein>
<dbReference type="GO" id="GO:0003697">
    <property type="term" value="F:single-stranded DNA binding"/>
    <property type="evidence" value="ECO:0007669"/>
    <property type="project" value="InterPro"/>
</dbReference>
<dbReference type="PANTHER" id="PTHR14134">
    <property type="entry name" value="E3 UBIQUITIN-PROTEIN LIGASE RAD18"/>
    <property type="match status" value="1"/>
</dbReference>
<dbReference type="GO" id="GO:0008270">
    <property type="term" value="F:zinc ion binding"/>
    <property type="evidence" value="ECO:0007669"/>
    <property type="project" value="UniProtKB-KW"/>
</dbReference>
<evidence type="ECO:0000256" key="16">
    <source>
        <dbReference type="ARBA" id="ARBA00031783"/>
    </source>
</evidence>
<evidence type="ECO:0000256" key="5">
    <source>
        <dbReference type="ARBA" id="ARBA00012483"/>
    </source>
</evidence>
<evidence type="ECO:0000256" key="11">
    <source>
        <dbReference type="ARBA" id="ARBA00022786"/>
    </source>
</evidence>
<evidence type="ECO:0000256" key="8">
    <source>
        <dbReference type="ARBA" id="ARBA00022723"/>
    </source>
</evidence>
<dbReference type="SMART" id="SM00513">
    <property type="entry name" value="SAP"/>
    <property type="match status" value="1"/>
</dbReference>
<dbReference type="Pfam" id="PF13923">
    <property type="entry name" value="zf-C3HC4_2"/>
    <property type="match status" value="1"/>
</dbReference>
<evidence type="ECO:0000256" key="7">
    <source>
        <dbReference type="ARBA" id="ARBA00022679"/>
    </source>
</evidence>
<dbReference type="NCBIfam" id="TIGR00599">
    <property type="entry name" value="rad18"/>
    <property type="match status" value="1"/>
</dbReference>
<dbReference type="Gene3D" id="3.30.160.60">
    <property type="entry name" value="Classic Zinc Finger"/>
    <property type="match status" value="1"/>
</dbReference>
<evidence type="ECO:0000256" key="19">
    <source>
        <dbReference type="PROSITE-ProRule" id="PRU00175"/>
    </source>
</evidence>
<comment type="subcellular location">
    <subcellularLocation>
        <location evidence="2">Nucleus</location>
    </subcellularLocation>
</comment>
<dbReference type="PROSITE" id="PS00518">
    <property type="entry name" value="ZF_RING_1"/>
    <property type="match status" value="1"/>
</dbReference>
<dbReference type="EMBL" id="JAEVFJ010000008">
    <property type="protein sequence ID" value="KAH8102938.1"/>
    <property type="molecule type" value="Genomic_DNA"/>
</dbReference>
<dbReference type="InterPro" id="IPR039577">
    <property type="entry name" value="Rad18"/>
</dbReference>
<evidence type="ECO:0000256" key="10">
    <source>
        <dbReference type="ARBA" id="ARBA00022771"/>
    </source>
</evidence>
<evidence type="ECO:0000259" key="22">
    <source>
        <dbReference type="PROSITE" id="PS50800"/>
    </source>
</evidence>
<dbReference type="GO" id="GO:0005634">
    <property type="term" value="C:nucleus"/>
    <property type="evidence" value="ECO:0007669"/>
    <property type="project" value="UniProtKB-SubCell"/>
</dbReference>
<dbReference type="InterPro" id="IPR001841">
    <property type="entry name" value="Znf_RING"/>
</dbReference>
<keyword evidence="12" id="KW-0862">Zinc</keyword>
<comment type="similarity">
    <text evidence="4">Belongs to the RAD18 family.</text>
</comment>
<dbReference type="InterPro" id="IPR003034">
    <property type="entry name" value="SAP_dom"/>
</dbReference>
<dbReference type="Proteomes" id="UP000813824">
    <property type="component" value="Unassembled WGS sequence"/>
</dbReference>
<feature type="domain" description="RING-type" evidence="21">
    <location>
        <begin position="69"/>
        <end position="109"/>
    </location>
</feature>
<sequence length="423" mass="46317">MYRDAFSAYSPPVFPPLPPSALSRRSPCPQHSRLSCMQAFLEEDVSCPEDFPPSAVAPGLRDLDEALRCPICKDLYKGPVTISCGHGFCSLCIRHELSLRSKQYCPVCRAPAIESHIRRNTKMEDTVQAWTIARPLILKLVKVANAGPPPCTPPTTNGSGTSSGQTSPKKRKRSPLSDNDDVVEITASQMKGQNLVGKGKQLQNRGAPPKDIAETACPICSKVVPLKTINEHIDSGCVKYSTTVTQSKQKQKEGWVTLFSATEGSSSGKGKSKEQAETVRPIPKASYDTLKLKRLKEMLQEYDLPLTGEREQLEARHQHWVILFNANLDSSQRKSLGQLRRDLAAWERADQGKKPIVTDAKTYERQNRKVYAELVIKAKASAPAKPRPKDQLASPSTTAGGPSDSGSSSASKEPHEVMDVDSS</sequence>
<comment type="caution">
    <text evidence="23">The sequence shown here is derived from an EMBL/GenBank/DDBJ whole genome shotgun (WGS) entry which is preliminary data.</text>
</comment>
<dbReference type="GO" id="GO:0006301">
    <property type="term" value="P:DNA damage tolerance"/>
    <property type="evidence" value="ECO:0007669"/>
    <property type="project" value="InterPro"/>
</dbReference>
<feature type="compositionally biased region" description="Low complexity" evidence="20">
    <location>
        <begin position="154"/>
        <end position="167"/>
    </location>
</feature>
<dbReference type="EC" id="2.3.2.27" evidence="5"/>
<dbReference type="InterPro" id="IPR013083">
    <property type="entry name" value="Znf_RING/FYVE/PHD"/>
</dbReference>
<evidence type="ECO:0000313" key="24">
    <source>
        <dbReference type="Proteomes" id="UP000813824"/>
    </source>
</evidence>
<dbReference type="InterPro" id="IPR017907">
    <property type="entry name" value="Znf_RING_CS"/>
</dbReference>
<keyword evidence="14" id="KW-0234">DNA repair</keyword>
<dbReference type="FunFam" id="3.30.40.10:FF:000172">
    <property type="entry name" value="E3 ubiquitin-protein ligase RAD18"/>
    <property type="match status" value="1"/>
</dbReference>
<evidence type="ECO:0000313" key="23">
    <source>
        <dbReference type="EMBL" id="KAH8102938.1"/>
    </source>
</evidence>
<feature type="region of interest" description="Disordered" evidence="20">
    <location>
        <begin position="148"/>
        <end position="180"/>
    </location>
</feature>
<gene>
    <name evidence="23" type="ORF">BXZ70DRAFT_927316</name>
</gene>
<feature type="domain" description="SAP" evidence="22">
    <location>
        <begin position="287"/>
        <end position="321"/>
    </location>
</feature>
<keyword evidence="24" id="KW-1185">Reference proteome</keyword>
<evidence type="ECO:0000256" key="9">
    <source>
        <dbReference type="ARBA" id="ARBA00022763"/>
    </source>
</evidence>
<dbReference type="AlphaFoldDB" id="A0A8K0XS17"/>
<keyword evidence="10 19" id="KW-0863">Zinc-finger</keyword>
<keyword evidence="15" id="KW-0539">Nucleus</keyword>
<evidence type="ECO:0000256" key="1">
    <source>
        <dbReference type="ARBA" id="ARBA00000900"/>
    </source>
</evidence>
<dbReference type="OrthoDB" id="9049620at2759"/>
<feature type="compositionally biased region" description="Basic and acidic residues" evidence="20">
    <location>
        <begin position="412"/>
        <end position="423"/>
    </location>
</feature>
<dbReference type="Gene3D" id="3.30.40.10">
    <property type="entry name" value="Zinc/RING finger domain, C3HC4 (zinc finger)"/>
    <property type="match status" value="1"/>
</dbReference>
<evidence type="ECO:0000256" key="12">
    <source>
        <dbReference type="ARBA" id="ARBA00022833"/>
    </source>
</evidence>